<proteinExistence type="predicted"/>
<dbReference type="HOGENOM" id="CLU_2486338_0_0_1"/>
<sequence>MGQQDGGNGSQRWWRRVEQPRLRRRIGREKRGWRVKLRKVDCRWVKGEKAVGGRGWRGTREEQRRKEVRLRKAEVAEEQGLGKGVVA</sequence>
<organism evidence="1 2">
    <name type="scientific">Amborella trichopoda</name>
    <dbReference type="NCBI Taxonomy" id="13333"/>
    <lineage>
        <taxon>Eukaryota</taxon>
        <taxon>Viridiplantae</taxon>
        <taxon>Streptophyta</taxon>
        <taxon>Embryophyta</taxon>
        <taxon>Tracheophyta</taxon>
        <taxon>Spermatophyta</taxon>
        <taxon>Magnoliopsida</taxon>
        <taxon>Amborellales</taxon>
        <taxon>Amborellaceae</taxon>
        <taxon>Amborella</taxon>
    </lineage>
</organism>
<dbReference type="Gramene" id="ERN16527">
    <property type="protein sequence ID" value="ERN16527"/>
    <property type="gene ID" value="AMTR_s00031p00109390"/>
</dbReference>
<dbReference type="EMBL" id="KI392442">
    <property type="protein sequence ID" value="ERN16527.1"/>
    <property type="molecule type" value="Genomic_DNA"/>
</dbReference>
<accession>U5D549</accession>
<keyword evidence="2" id="KW-1185">Reference proteome</keyword>
<dbReference type="Proteomes" id="UP000017836">
    <property type="component" value="Unassembled WGS sequence"/>
</dbReference>
<evidence type="ECO:0000313" key="2">
    <source>
        <dbReference type="Proteomes" id="UP000017836"/>
    </source>
</evidence>
<dbReference type="AlphaFoldDB" id="U5D549"/>
<protein>
    <submittedName>
        <fullName evidence="1">Uncharacterized protein</fullName>
    </submittedName>
</protein>
<name>U5D549_AMBTC</name>
<evidence type="ECO:0000313" key="1">
    <source>
        <dbReference type="EMBL" id="ERN16527.1"/>
    </source>
</evidence>
<reference evidence="2" key="1">
    <citation type="journal article" date="2013" name="Science">
        <title>The Amborella genome and the evolution of flowering plants.</title>
        <authorList>
            <consortium name="Amborella Genome Project"/>
        </authorList>
    </citation>
    <scope>NUCLEOTIDE SEQUENCE [LARGE SCALE GENOMIC DNA]</scope>
</reference>
<gene>
    <name evidence="1" type="ORF">AMTR_s00031p00109390</name>
</gene>